<evidence type="ECO:0000256" key="4">
    <source>
        <dbReference type="ARBA" id="ARBA00022989"/>
    </source>
</evidence>
<protein>
    <recommendedName>
        <fullName evidence="7">Type II secretion system protein GspF domain-containing protein</fullName>
    </recommendedName>
</protein>
<feature type="transmembrane region" description="Helical" evidence="6">
    <location>
        <begin position="88"/>
        <end position="108"/>
    </location>
</feature>
<evidence type="ECO:0000256" key="6">
    <source>
        <dbReference type="SAM" id="Phobius"/>
    </source>
</evidence>
<name>A0ABX1JLU5_9MICC</name>
<evidence type="ECO:0000259" key="7">
    <source>
        <dbReference type="Pfam" id="PF00482"/>
    </source>
</evidence>
<evidence type="ECO:0000256" key="2">
    <source>
        <dbReference type="ARBA" id="ARBA00022475"/>
    </source>
</evidence>
<keyword evidence="5 6" id="KW-0472">Membrane</keyword>
<evidence type="ECO:0000256" key="5">
    <source>
        <dbReference type="ARBA" id="ARBA00023136"/>
    </source>
</evidence>
<comment type="caution">
    <text evidence="8">The sequence shown here is derived from an EMBL/GenBank/DDBJ whole genome shotgun (WGS) entry which is preliminary data.</text>
</comment>
<gene>
    <name evidence="8" type="ORF">HER39_06765</name>
</gene>
<dbReference type="Pfam" id="PF00482">
    <property type="entry name" value="T2SSF"/>
    <property type="match status" value="1"/>
</dbReference>
<dbReference type="InterPro" id="IPR018076">
    <property type="entry name" value="T2SS_GspF_dom"/>
</dbReference>
<dbReference type="Proteomes" id="UP000523795">
    <property type="component" value="Unassembled WGS sequence"/>
</dbReference>
<sequence>LGPRIRAAGRAAELGLSVADALRRSDSAAPAIGDRRLARIWTDLAACWEASGLTGAPLAVLLEDYAEHLQQELDAGAARRTALAGPQATSALLAWLPLLGLGLGMLMGVDPLGMLLGTRAGWAVLAAGAGLLAAGRAWSRTLVARAAGRQEARW</sequence>
<feature type="transmembrane region" description="Helical" evidence="6">
    <location>
        <begin position="120"/>
        <end position="139"/>
    </location>
</feature>
<evidence type="ECO:0000313" key="9">
    <source>
        <dbReference type="Proteomes" id="UP000523795"/>
    </source>
</evidence>
<evidence type="ECO:0000256" key="3">
    <source>
        <dbReference type="ARBA" id="ARBA00022692"/>
    </source>
</evidence>
<keyword evidence="2" id="KW-1003">Cell membrane</keyword>
<evidence type="ECO:0000256" key="1">
    <source>
        <dbReference type="ARBA" id="ARBA00004651"/>
    </source>
</evidence>
<evidence type="ECO:0000313" key="8">
    <source>
        <dbReference type="EMBL" id="NKX50274.1"/>
    </source>
</evidence>
<proteinExistence type="predicted"/>
<keyword evidence="3 6" id="KW-0812">Transmembrane</keyword>
<reference evidence="8 9" key="1">
    <citation type="submission" date="2020-04" db="EMBL/GenBank/DDBJ databases">
        <authorList>
            <person name="Liu S."/>
        </authorList>
    </citation>
    <scope>NUCLEOTIDE SEQUENCE [LARGE SCALE GENOMIC DNA]</scope>
    <source>
        <strain evidence="8 9">CGMCC 1.15091</strain>
    </source>
</reference>
<dbReference type="EMBL" id="JAAZSR010000076">
    <property type="protein sequence ID" value="NKX50274.1"/>
    <property type="molecule type" value="Genomic_DNA"/>
</dbReference>
<keyword evidence="4 6" id="KW-1133">Transmembrane helix</keyword>
<keyword evidence="9" id="KW-1185">Reference proteome</keyword>
<comment type="subcellular location">
    <subcellularLocation>
        <location evidence="1">Cell membrane</location>
        <topology evidence="1">Multi-pass membrane protein</topology>
    </subcellularLocation>
</comment>
<organism evidence="8 9">
    <name type="scientific">Arthrobacter deserti</name>
    <dbReference type="NCBI Taxonomy" id="1742687"/>
    <lineage>
        <taxon>Bacteria</taxon>
        <taxon>Bacillati</taxon>
        <taxon>Actinomycetota</taxon>
        <taxon>Actinomycetes</taxon>
        <taxon>Micrococcales</taxon>
        <taxon>Micrococcaceae</taxon>
        <taxon>Arthrobacter</taxon>
    </lineage>
</organism>
<accession>A0ABX1JLU5</accession>
<feature type="non-terminal residue" evidence="8">
    <location>
        <position position="1"/>
    </location>
</feature>
<feature type="domain" description="Type II secretion system protein GspF" evidence="7">
    <location>
        <begin position="3"/>
        <end position="103"/>
    </location>
</feature>